<evidence type="ECO:0000256" key="4">
    <source>
        <dbReference type="ARBA" id="ARBA00022723"/>
    </source>
</evidence>
<dbReference type="Proteomes" id="UP001196413">
    <property type="component" value="Unassembled WGS sequence"/>
</dbReference>
<dbReference type="SUPFAM" id="SSF51338">
    <property type="entry name" value="Composite domain of metallo-dependent hydrolases"/>
    <property type="match status" value="1"/>
</dbReference>
<gene>
    <name evidence="12" type="ORF">KIN20_005701</name>
</gene>
<dbReference type="InterPro" id="IPR003764">
    <property type="entry name" value="GlcNAc_6-P_deAcase"/>
</dbReference>
<organism evidence="12 13">
    <name type="scientific">Parelaphostrongylus tenuis</name>
    <name type="common">Meningeal worm</name>
    <dbReference type="NCBI Taxonomy" id="148309"/>
    <lineage>
        <taxon>Eukaryota</taxon>
        <taxon>Metazoa</taxon>
        <taxon>Ecdysozoa</taxon>
        <taxon>Nematoda</taxon>
        <taxon>Chromadorea</taxon>
        <taxon>Rhabditida</taxon>
        <taxon>Rhabditina</taxon>
        <taxon>Rhabditomorpha</taxon>
        <taxon>Strongyloidea</taxon>
        <taxon>Metastrongylidae</taxon>
        <taxon>Parelaphostrongylus</taxon>
    </lineage>
</organism>
<keyword evidence="5 8" id="KW-0378">Hydrolase</keyword>
<dbReference type="Gene3D" id="2.30.40.10">
    <property type="entry name" value="Urease, subunit C, domain 1"/>
    <property type="match status" value="1"/>
</dbReference>
<evidence type="ECO:0000259" key="11">
    <source>
        <dbReference type="Pfam" id="PF01979"/>
    </source>
</evidence>
<dbReference type="EMBL" id="JAHQIW010000785">
    <property type="protein sequence ID" value="KAJ1350005.1"/>
    <property type="molecule type" value="Genomic_DNA"/>
</dbReference>
<comment type="cofactor">
    <cofactor evidence="10">
        <name>a divalent metal cation</name>
        <dbReference type="ChEBI" id="CHEBI:60240"/>
    </cofactor>
    <text evidence="10">Binds 1 divalent metal cation per subunit.</text>
</comment>
<evidence type="ECO:0000256" key="3">
    <source>
        <dbReference type="ARBA" id="ARBA00018029"/>
    </source>
</evidence>
<evidence type="ECO:0000256" key="8">
    <source>
        <dbReference type="PIRNR" id="PIRNR038994"/>
    </source>
</evidence>
<feature type="binding site" evidence="10">
    <location>
        <position position="236"/>
    </location>
    <ligand>
        <name>Zn(2+)</name>
        <dbReference type="ChEBI" id="CHEBI:29105"/>
    </ligand>
</feature>
<dbReference type="InterPro" id="IPR006680">
    <property type="entry name" value="Amidohydro-rel"/>
</dbReference>
<name>A0AAD5QIU4_PARTN</name>
<keyword evidence="4 10" id="KW-0479">Metal-binding</keyword>
<comment type="similarity">
    <text evidence="1 8">Belongs to the metallo-dependent hydrolases superfamily. NagA family.</text>
</comment>
<evidence type="ECO:0000256" key="1">
    <source>
        <dbReference type="ARBA" id="ARBA00010716"/>
    </source>
</evidence>
<dbReference type="PANTHER" id="PTHR11113:SF14">
    <property type="entry name" value="N-ACETYLGLUCOSAMINE-6-PHOSPHATE DEACETYLASE"/>
    <property type="match status" value="1"/>
</dbReference>
<protein>
    <recommendedName>
        <fullName evidence="3 8">N-acetylglucosamine-6-phosphate deacetylase</fullName>
        <ecNumber evidence="2 8">3.5.1.25</ecNumber>
    </recommendedName>
</protein>
<dbReference type="GO" id="GO:0008448">
    <property type="term" value="F:N-acetylglucosamine-6-phosphate deacetylase activity"/>
    <property type="evidence" value="ECO:0007669"/>
    <property type="project" value="UniProtKB-UniRule"/>
</dbReference>
<keyword evidence="6 8" id="KW-0119">Carbohydrate metabolism</keyword>
<evidence type="ECO:0000256" key="10">
    <source>
        <dbReference type="PIRSR" id="PIRSR038994-3"/>
    </source>
</evidence>
<dbReference type="PIRSF" id="PIRSF038994">
    <property type="entry name" value="NagA"/>
    <property type="match status" value="1"/>
</dbReference>
<accession>A0AAD5QIU4</accession>
<evidence type="ECO:0000256" key="7">
    <source>
        <dbReference type="ARBA" id="ARBA00047647"/>
    </source>
</evidence>
<evidence type="ECO:0000256" key="5">
    <source>
        <dbReference type="ARBA" id="ARBA00022801"/>
    </source>
</evidence>
<feature type="active site" description="Proton donor/acceptor" evidence="9">
    <location>
        <position position="318"/>
    </location>
</feature>
<dbReference type="GO" id="GO:0006046">
    <property type="term" value="P:N-acetylglucosamine catabolic process"/>
    <property type="evidence" value="ECO:0007669"/>
    <property type="project" value="TreeGrafter"/>
</dbReference>
<dbReference type="EC" id="3.5.1.25" evidence="2 8"/>
<dbReference type="InterPro" id="IPR011059">
    <property type="entry name" value="Metal-dep_hydrolase_composite"/>
</dbReference>
<evidence type="ECO:0000256" key="2">
    <source>
        <dbReference type="ARBA" id="ARBA00011899"/>
    </source>
</evidence>
<proteinExistence type="inferred from homology"/>
<evidence type="ECO:0000256" key="6">
    <source>
        <dbReference type="ARBA" id="ARBA00023277"/>
    </source>
</evidence>
<keyword evidence="13" id="KW-1185">Reference proteome</keyword>
<dbReference type="SUPFAM" id="SSF51556">
    <property type="entry name" value="Metallo-dependent hydrolases"/>
    <property type="match status" value="1"/>
</dbReference>
<dbReference type="InterPro" id="IPR032466">
    <property type="entry name" value="Metal_Hydrolase"/>
</dbReference>
<dbReference type="Gene3D" id="3.20.20.140">
    <property type="entry name" value="Metal-dependent hydrolases"/>
    <property type="match status" value="1"/>
</dbReference>
<sequence>MDTPRIRLYQASFAKIKYTVEIYDDLQGSSDMSDFIMLQVHFDSTVLEKDLSGKLVQFVNAKVLKDGKLVSDDVWVRDGKIIDGLSVFYDERRRADIQVNCDGLILSPGFIDIQINGGFGMDFSSLTSSDEEYERGIQLVSQKLLQYGVTSYAPTIISSSPEVYARVLPLLARRNGSEEGAGILGANVEGPFISIDKRGCHPKQHIRDFGVDAVTSIEEVRAGYFRDREIVVSLGHSCAEMADGERAINLGARCITHLFNAMQPYHHRDPSLIGLLASEMMKIRTIYYGIISDGIHTHDSALKIAHRTNPDGLILVTDAIAALGMGDGRHKLGDCIVNVIGHHAVLDGTNITAGSVASMPHYALVCATEKPAKLLGIEDHKGVISLNADADFVLISEDVQVHATFVSGKLAYAKRSH</sequence>
<reference evidence="12" key="1">
    <citation type="submission" date="2021-06" db="EMBL/GenBank/DDBJ databases">
        <title>Parelaphostrongylus tenuis whole genome reference sequence.</title>
        <authorList>
            <person name="Garwood T.J."/>
            <person name="Larsen P.A."/>
            <person name="Fountain-Jones N.M."/>
            <person name="Garbe J.R."/>
            <person name="Macchietto M.G."/>
            <person name="Kania S.A."/>
            <person name="Gerhold R.W."/>
            <person name="Richards J.E."/>
            <person name="Wolf T.M."/>
        </authorList>
    </citation>
    <scope>NUCLEOTIDE SEQUENCE</scope>
    <source>
        <strain evidence="12">MNPRO001-30</strain>
        <tissue evidence="12">Meninges</tissue>
    </source>
</reference>
<evidence type="ECO:0000313" key="12">
    <source>
        <dbReference type="EMBL" id="KAJ1350005.1"/>
    </source>
</evidence>
<comment type="catalytic activity">
    <reaction evidence="7 8">
        <text>N-acetyl-D-glucosamine 6-phosphate + H2O = D-glucosamine 6-phosphate + acetate</text>
        <dbReference type="Rhea" id="RHEA:22936"/>
        <dbReference type="ChEBI" id="CHEBI:15377"/>
        <dbReference type="ChEBI" id="CHEBI:30089"/>
        <dbReference type="ChEBI" id="CHEBI:57513"/>
        <dbReference type="ChEBI" id="CHEBI:58725"/>
        <dbReference type="EC" id="3.5.1.25"/>
    </reaction>
</comment>
<dbReference type="Pfam" id="PF01979">
    <property type="entry name" value="Amidohydro_1"/>
    <property type="match status" value="1"/>
</dbReference>
<dbReference type="AlphaFoldDB" id="A0AAD5QIU4"/>
<evidence type="ECO:0000313" key="13">
    <source>
        <dbReference type="Proteomes" id="UP001196413"/>
    </source>
</evidence>
<evidence type="ECO:0000256" key="9">
    <source>
        <dbReference type="PIRSR" id="PIRSR038994-1"/>
    </source>
</evidence>
<feature type="binding site" evidence="10">
    <location>
        <position position="257"/>
    </location>
    <ligand>
        <name>Zn(2+)</name>
        <dbReference type="ChEBI" id="CHEBI:29105"/>
    </ligand>
</feature>
<comment type="caution">
    <text evidence="12">The sequence shown here is derived from an EMBL/GenBank/DDBJ whole genome shotgun (WGS) entry which is preliminary data.</text>
</comment>
<feature type="binding site" evidence="10">
    <location>
        <position position="189"/>
    </location>
    <ligand>
        <name>Zn(2+)</name>
        <dbReference type="ChEBI" id="CHEBI:29105"/>
    </ligand>
</feature>
<feature type="domain" description="Amidohydrolase-related" evidence="11">
    <location>
        <begin position="226"/>
        <end position="410"/>
    </location>
</feature>
<dbReference type="GO" id="GO:0046872">
    <property type="term" value="F:metal ion binding"/>
    <property type="evidence" value="ECO:0007669"/>
    <property type="project" value="UniProtKB-KW"/>
</dbReference>
<dbReference type="PANTHER" id="PTHR11113">
    <property type="entry name" value="N-ACETYLGLUCOSAMINE-6-PHOSPHATE DEACETYLASE"/>
    <property type="match status" value="1"/>
</dbReference>